<dbReference type="Gene3D" id="1.10.287.860">
    <property type="entry name" value="Nucleotidyltransferase"/>
    <property type="match status" value="1"/>
</dbReference>
<dbReference type="SMART" id="SM00954">
    <property type="entry name" value="RelA_SpoT"/>
    <property type="match status" value="1"/>
</dbReference>
<dbReference type="SUPFAM" id="SSF81301">
    <property type="entry name" value="Nucleotidyltransferase"/>
    <property type="match status" value="1"/>
</dbReference>
<dbReference type="STRING" id="1090615.SAMN04515671_1648"/>
<accession>A0A1H0LFN4</accession>
<reference evidence="2 3" key="1">
    <citation type="submission" date="2016-10" db="EMBL/GenBank/DDBJ databases">
        <authorList>
            <person name="de Groot N.N."/>
        </authorList>
    </citation>
    <scope>NUCLEOTIDE SEQUENCE [LARGE SCALE GENOMIC DNA]</scope>
    <source>
        <strain evidence="3">P4-7,KCTC 19426,CECT 7604</strain>
    </source>
</reference>
<protein>
    <submittedName>
        <fullName evidence="2">PpGpp synthetase catalytic domain-containing protein (RelA/SpoT-type nucleotidyltranferase)</fullName>
    </submittedName>
</protein>
<dbReference type="Gene3D" id="3.30.460.10">
    <property type="entry name" value="Beta Polymerase, domain 2"/>
    <property type="match status" value="1"/>
</dbReference>
<dbReference type="OrthoDB" id="9789634at2"/>
<feature type="domain" description="RelA/SpoT" evidence="1">
    <location>
        <begin position="47"/>
        <end position="168"/>
    </location>
</feature>
<dbReference type="Proteomes" id="UP000198741">
    <property type="component" value="Chromosome I"/>
</dbReference>
<dbReference type="PANTHER" id="PTHR47837:SF1">
    <property type="entry name" value="GTP PYROPHOSPHOKINASE YJBM"/>
    <property type="match status" value="1"/>
</dbReference>
<evidence type="ECO:0000259" key="1">
    <source>
        <dbReference type="SMART" id="SM00954"/>
    </source>
</evidence>
<dbReference type="RefSeq" id="WP_090475534.1">
    <property type="nucleotide sequence ID" value="NZ_LT629710.1"/>
</dbReference>
<sequence length="332" mass="37100">MTETTKDAARERYIAEHDSFVEAAESMRVILQSVCQAARCPKAQINVRAKAVGSFVKKLRKYGDDCWEKMTDKVGAQIVPKTLREVNALRLLLETGSHGLVHRYTIDKAADEDPRTLYYSGVHIQVLVPVITTSDGEAIECEIQLRSAALDLWASLEHGLIYKPIVAPSRQVARKMARLSVLVEMFDEEVDMAMTEIESDPRYADALLLRTAETYYHTFVSEPGDETLSLDVLHAIRGAFVVGELDEYATTLADFVEDSRTHIAEIYDQFGIGTTYSEQFSYFLFTQPESIIVLERVANRPMLLASAVRGSELANAVDRLATAWGQTLAIDI</sequence>
<organism evidence="2 3">
    <name type="scientific">Nakamurella panacisegetis</name>
    <dbReference type="NCBI Taxonomy" id="1090615"/>
    <lineage>
        <taxon>Bacteria</taxon>
        <taxon>Bacillati</taxon>
        <taxon>Actinomycetota</taxon>
        <taxon>Actinomycetes</taxon>
        <taxon>Nakamurellales</taxon>
        <taxon>Nakamurellaceae</taxon>
        <taxon>Nakamurella</taxon>
    </lineage>
</organism>
<dbReference type="AlphaFoldDB" id="A0A1H0LFN4"/>
<dbReference type="Pfam" id="PF04607">
    <property type="entry name" value="RelA_SpoT"/>
    <property type="match status" value="1"/>
</dbReference>
<dbReference type="GO" id="GO:0015969">
    <property type="term" value="P:guanosine tetraphosphate metabolic process"/>
    <property type="evidence" value="ECO:0007669"/>
    <property type="project" value="InterPro"/>
</dbReference>
<evidence type="ECO:0000313" key="2">
    <source>
        <dbReference type="EMBL" id="SDO66893.1"/>
    </source>
</evidence>
<dbReference type="InterPro" id="IPR007685">
    <property type="entry name" value="RelA_SpoT"/>
</dbReference>
<evidence type="ECO:0000313" key="3">
    <source>
        <dbReference type="Proteomes" id="UP000198741"/>
    </source>
</evidence>
<gene>
    <name evidence="2" type="ORF">SAMN04515671_1648</name>
</gene>
<dbReference type="PANTHER" id="PTHR47837">
    <property type="entry name" value="GTP PYROPHOSPHOKINASE YJBM"/>
    <property type="match status" value="1"/>
</dbReference>
<proteinExistence type="predicted"/>
<dbReference type="InterPro" id="IPR043519">
    <property type="entry name" value="NT_sf"/>
</dbReference>
<dbReference type="InterPro" id="IPR052366">
    <property type="entry name" value="GTP_Pyrophosphokinase"/>
</dbReference>
<name>A0A1H0LFN4_9ACTN</name>
<dbReference type="EMBL" id="LT629710">
    <property type="protein sequence ID" value="SDO66893.1"/>
    <property type="molecule type" value="Genomic_DNA"/>
</dbReference>
<keyword evidence="3" id="KW-1185">Reference proteome</keyword>